<dbReference type="SUPFAM" id="SSF47781">
    <property type="entry name" value="RuvA domain 2-like"/>
    <property type="match status" value="3"/>
</dbReference>
<keyword evidence="1" id="KW-1133">Transmembrane helix</keyword>
<evidence type="ECO:0000313" key="2">
    <source>
        <dbReference type="EMBL" id="PVY43809.1"/>
    </source>
</evidence>
<dbReference type="OrthoDB" id="981124at2"/>
<dbReference type="Proteomes" id="UP000245466">
    <property type="component" value="Unassembled WGS sequence"/>
</dbReference>
<evidence type="ECO:0000313" key="3">
    <source>
        <dbReference type="Proteomes" id="UP000245466"/>
    </source>
</evidence>
<organism evidence="2 3">
    <name type="scientific">Pontibacter virosus</name>
    <dbReference type="NCBI Taxonomy" id="1765052"/>
    <lineage>
        <taxon>Bacteria</taxon>
        <taxon>Pseudomonadati</taxon>
        <taxon>Bacteroidota</taxon>
        <taxon>Cytophagia</taxon>
        <taxon>Cytophagales</taxon>
        <taxon>Hymenobacteraceae</taxon>
        <taxon>Pontibacter</taxon>
    </lineage>
</organism>
<comment type="caution">
    <text evidence="2">The sequence shown here is derived from an EMBL/GenBank/DDBJ whole genome shotgun (WGS) entry which is preliminary data.</text>
</comment>
<keyword evidence="3" id="KW-1185">Reference proteome</keyword>
<protein>
    <submittedName>
        <fullName evidence="2">Competence ComEA-like helix-hairpin-helix protein</fullName>
    </submittedName>
</protein>
<dbReference type="EMBL" id="QEKI01000001">
    <property type="protein sequence ID" value="PVY43809.1"/>
    <property type="molecule type" value="Genomic_DNA"/>
</dbReference>
<reference evidence="2 3" key="1">
    <citation type="submission" date="2018-04" db="EMBL/GenBank/DDBJ databases">
        <title>Genomic Encyclopedia of Type Strains, Phase IV (KMG-IV): sequencing the most valuable type-strain genomes for metagenomic binning, comparative biology and taxonomic classification.</title>
        <authorList>
            <person name="Goeker M."/>
        </authorList>
    </citation>
    <scope>NUCLEOTIDE SEQUENCE [LARGE SCALE GENOMIC DNA]</scope>
    <source>
        <strain evidence="2 3">DSM 100231</strain>
    </source>
</reference>
<name>A0A2U1B557_9BACT</name>
<keyword evidence="1" id="KW-0472">Membrane</keyword>
<feature type="transmembrane region" description="Helical" evidence="1">
    <location>
        <begin position="21"/>
        <end position="42"/>
    </location>
</feature>
<keyword evidence="1" id="KW-0812">Transmembrane</keyword>
<dbReference type="AlphaFoldDB" id="A0A2U1B557"/>
<dbReference type="InterPro" id="IPR010994">
    <property type="entry name" value="RuvA_2-like"/>
</dbReference>
<proteinExistence type="predicted"/>
<accession>A0A2U1B557</accession>
<dbReference type="PANTHER" id="PTHR21180">
    <property type="entry name" value="ENDONUCLEASE/EXONUCLEASE/PHOSPHATASE FAMILY DOMAIN-CONTAINING PROTEIN 1"/>
    <property type="match status" value="1"/>
</dbReference>
<dbReference type="Pfam" id="PF12836">
    <property type="entry name" value="HHH_3"/>
    <property type="match status" value="3"/>
</dbReference>
<dbReference type="Gene3D" id="1.10.150.280">
    <property type="entry name" value="AF1531-like domain"/>
    <property type="match status" value="2"/>
</dbReference>
<dbReference type="RefSeq" id="WP_116541477.1">
    <property type="nucleotide sequence ID" value="NZ_QEKI01000001.1"/>
</dbReference>
<gene>
    <name evidence="2" type="ORF">C8E01_101165</name>
</gene>
<sequence>MKKLRYWIRRNFGFSQREVNGFLVLIGAMVLLTAAPLLFKWFTKPETDPIESSIADKQLLDSLVAQLEARQPEPTGRKQVYQIPVALQPFNPNHLTEAQWQELGMPKYMAQRILNYRKKVGDFTYKAQLGTIYGLPDSVFQTLYPYIQLPETKPDRYSRNQGIAANSRTTPNPNWASNPRPRERFILAPFNINTADTTALKQIRGIGSKLSARIVKYRDGLGGFHSMAQVQEVYALPPAVVDSLHKYTFVPKANTLQQLSLNQANAEQLRAHPYISSNVARAIVAYREQHGDFRKVEDIRQIKIVTAELFEKISPYLEL</sequence>
<evidence type="ECO:0000256" key="1">
    <source>
        <dbReference type="SAM" id="Phobius"/>
    </source>
</evidence>
<dbReference type="PANTHER" id="PTHR21180:SF32">
    <property type="entry name" value="ENDONUCLEASE_EXONUCLEASE_PHOSPHATASE FAMILY DOMAIN-CONTAINING PROTEIN 1"/>
    <property type="match status" value="1"/>
</dbReference>
<dbReference type="InterPro" id="IPR051675">
    <property type="entry name" value="Endo/Exo/Phosphatase_dom_1"/>
</dbReference>